<accession>A0A2S0NB95</accession>
<dbReference type="GO" id="GO:0046872">
    <property type="term" value="F:metal ion binding"/>
    <property type="evidence" value="ECO:0007669"/>
    <property type="project" value="UniProtKB-KW"/>
</dbReference>
<dbReference type="Pfam" id="PF03737">
    <property type="entry name" value="RraA-like"/>
    <property type="match status" value="1"/>
</dbReference>
<dbReference type="OrthoDB" id="9805307at2"/>
<keyword evidence="3" id="KW-1185">Reference proteome</keyword>
<dbReference type="Proteomes" id="UP000237889">
    <property type="component" value="Chromosome"/>
</dbReference>
<evidence type="ECO:0000313" key="2">
    <source>
        <dbReference type="EMBL" id="AVO45287.1"/>
    </source>
</evidence>
<dbReference type="NCBIfam" id="NF006093">
    <property type="entry name" value="PRK08245.1"/>
    <property type="match status" value="1"/>
</dbReference>
<feature type="binding site" evidence="1">
    <location>
        <position position="128"/>
    </location>
    <ligand>
        <name>Mg(2+)</name>
        <dbReference type="ChEBI" id="CHEBI:18420"/>
    </ligand>
</feature>
<feature type="binding site" evidence="1">
    <location>
        <position position="127"/>
    </location>
    <ligand>
        <name>substrate</name>
    </ligand>
</feature>
<dbReference type="EMBL" id="CP027668">
    <property type="protein sequence ID" value="AVO45287.1"/>
    <property type="molecule type" value="Genomic_DNA"/>
</dbReference>
<dbReference type="KEGG" id="phr:C6569_09570"/>
<evidence type="ECO:0000313" key="3">
    <source>
        <dbReference type="Proteomes" id="UP000237889"/>
    </source>
</evidence>
<dbReference type="AlphaFoldDB" id="A0A2S0NB95"/>
<evidence type="ECO:0000256" key="1">
    <source>
        <dbReference type="PIRSR" id="PIRSR605493-1"/>
    </source>
</evidence>
<sequence length="239" mass="25072">MTDVLPLDPAVKAKLETITTATLTTVLLKKGLRKVWMAGTQPFSHAGKRTVGRAFTLRFVPAREDLATPASWSHPISTRGAIEAMPEGVIAVVDAMGSKDAGIFGDILCARMAKRGVAALVTDGVVRDADGVRGTGLPVWCSGAAAPASVAALTFINWQEPIGCGGVAVFPNDIVVCDGDGAVLIPQDMVDAVLEAAEAQEHLEGWLMGEVEKGVPLPGLYPPNAETKARYEKETGRKA</sequence>
<dbReference type="InterPro" id="IPR005493">
    <property type="entry name" value="RraA/RraA-like"/>
</dbReference>
<dbReference type="PANTHER" id="PTHR33254">
    <property type="entry name" value="4-HYDROXY-4-METHYL-2-OXOGLUTARATE ALDOLASE 3-RELATED"/>
    <property type="match status" value="1"/>
</dbReference>
<organism evidence="2 3">
    <name type="scientific">Phreatobacter cathodiphilus</name>
    <dbReference type="NCBI Taxonomy" id="1868589"/>
    <lineage>
        <taxon>Bacteria</taxon>
        <taxon>Pseudomonadati</taxon>
        <taxon>Pseudomonadota</taxon>
        <taxon>Alphaproteobacteria</taxon>
        <taxon>Hyphomicrobiales</taxon>
        <taxon>Phreatobacteraceae</taxon>
        <taxon>Phreatobacter</taxon>
    </lineage>
</organism>
<keyword evidence="1" id="KW-0479">Metal-binding</keyword>
<dbReference type="Gene3D" id="3.50.30.40">
    <property type="entry name" value="Ribonuclease E inhibitor RraA/RraA-like"/>
    <property type="match status" value="1"/>
</dbReference>
<dbReference type="CDD" id="cd16841">
    <property type="entry name" value="RraA_family"/>
    <property type="match status" value="1"/>
</dbReference>
<keyword evidence="1" id="KW-0460">Magnesium</keyword>
<feature type="binding site" evidence="1">
    <location>
        <begin position="105"/>
        <end position="108"/>
    </location>
    <ligand>
        <name>substrate</name>
    </ligand>
</feature>
<comment type="cofactor">
    <cofactor evidence="1">
        <name>Mg(2+)</name>
        <dbReference type="ChEBI" id="CHEBI:18420"/>
    </cofactor>
</comment>
<protein>
    <submittedName>
        <fullName evidence="2">Ribonuclease activity regulator RraA</fullName>
    </submittedName>
</protein>
<dbReference type="InterPro" id="IPR036704">
    <property type="entry name" value="RraA/RraA-like_sf"/>
</dbReference>
<proteinExistence type="predicted"/>
<gene>
    <name evidence="2" type="ORF">C6569_09570</name>
</gene>
<dbReference type="RefSeq" id="WP_106748628.1">
    <property type="nucleotide sequence ID" value="NZ_CP027668.1"/>
</dbReference>
<name>A0A2S0NB95_9HYPH</name>
<reference evidence="2 3" key="1">
    <citation type="submission" date="2018-03" db="EMBL/GenBank/DDBJ databases">
        <title>Genome sequencing of Phreatobacter sp.</title>
        <authorList>
            <person name="Kim S.-J."/>
            <person name="Heo J."/>
            <person name="Kwon S.-W."/>
        </authorList>
    </citation>
    <scope>NUCLEOTIDE SEQUENCE [LARGE SCALE GENOMIC DNA]</scope>
    <source>
        <strain evidence="2 3">S-12</strain>
    </source>
</reference>
<dbReference type="SUPFAM" id="SSF89562">
    <property type="entry name" value="RraA-like"/>
    <property type="match status" value="1"/>
</dbReference>
<dbReference type="PANTHER" id="PTHR33254:SF16">
    <property type="entry name" value="BLR3842 PROTEIN"/>
    <property type="match status" value="1"/>
</dbReference>